<name>A0A0A9B071_ARUDO</name>
<reference evidence="1" key="1">
    <citation type="submission" date="2014-09" db="EMBL/GenBank/DDBJ databases">
        <authorList>
            <person name="Magalhaes I.L.F."/>
            <person name="Oliveira U."/>
            <person name="Santos F.R."/>
            <person name="Vidigal T.H.D.A."/>
            <person name="Brescovit A.D."/>
            <person name="Santos A.J."/>
        </authorList>
    </citation>
    <scope>NUCLEOTIDE SEQUENCE</scope>
    <source>
        <tissue evidence="1">Shoot tissue taken approximately 20 cm above the soil surface</tissue>
    </source>
</reference>
<protein>
    <submittedName>
        <fullName evidence="1">Uncharacterized protein</fullName>
    </submittedName>
</protein>
<evidence type="ECO:0000313" key="1">
    <source>
        <dbReference type="EMBL" id="JAD56761.1"/>
    </source>
</evidence>
<organism evidence="1">
    <name type="scientific">Arundo donax</name>
    <name type="common">Giant reed</name>
    <name type="synonym">Donax arundinaceus</name>
    <dbReference type="NCBI Taxonomy" id="35708"/>
    <lineage>
        <taxon>Eukaryota</taxon>
        <taxon>Viridiplantae</taxon>
        <taxon>Streptophyta</taxon>
        <taxon>Embryophyta</taxon>
        <taxon>Tracheophyta</taxon>
        <taxon>Spermatophyta</taxon>
        <taxon>Magnoliopsida</taxon>
        <taxon>Liliopsida</taxon>
        <taxon>Poales</taxon>
        <taxon>Poaceae</taxon>
        <taxon>PACMAD clade</taxon>
        <taxon>Arundinoideae</taxon>
        <taxon>Arundineae</taxon>
        <taxon>Arundo</taxon>
    </lineage>
</organism>
<dbReference type="AlphaFoldDB" id="A0A0A9B071"/>
<dbReference type="EMBL" id="GBRH01241134">
    <property type="protein sequence ID" value="JAD56761.1"/>
    <property type="molecule type" value="Transcribed_RNA"/>
</dbReference>
<accession>A0A0A9B071</accession>
<sequence length="35" mass="3974">MHIIRYIFLSCSKFCNSIGTKHCDTTMLVLVLATL</sequence>
<reference evidence="1" key="2">
    <citation type="journal article" date="2015" name="Data Brief">
        <title>Shoot transcriptome of the giant reed, Arundo donax.</title>
        <authorList>
            <person name="Barrero R.A."/>
            <person name="Guerrero F.D."/>
            <person name="Moolhuijzen P."/>
            <person name="Goolsby J.A."/>
            <person name="Tidwell J."/>
            <person name="Bellgard S.E."/>
            <person name="Bellgard M.I."/>
        </authorList>
    </citation>
    <scope>NUCLEOTIDE SEQUENCE</scope>
    <source>
        <tissue evidence="1">Shoot tissue taken approximately 20 cm above the soil surface</tissue>
    </source>
</reference>
<proteinExistence type="predicted"/>